<dbReference type="SUPFAM" id="SSF141452">
    <property type="entry name" value="Hcp1-like"/>
    <property type="match status" value="1"/>
</dbReference>
<sequence>MSDLNSFSSYHNFAKFEGIEGEAKTEKYENWISVIHVDCSISNPSNGSIGDTGSLGTGKGILNHFVVHINFDKAICALQKYVITGKHIGKTEIHMLRFIGDDKPSVWCKYTLTNTYIYEVTNGNPSDNFIMINLRMKKLQIDFTPADNKGAALATSSLTWNLEKNILE</sequence>
<dbReference type="EMBL" id="CBTB010000178">
    <property type="protein sequence ID" value="CDH33331.1"/>
    <property type="molecule type" value="Genomic_DNA"/>
</dbReference>
<dbReference type="InterPro" id="IPR008514">
    <property type="entry name" value="T6SS_Hcp"/>
</dbReference>
<reference evidence="1" key="1">
    <citation type="submission" date="2013-07" db="EMBL/GenBank/DDBJ databases">
        <title>Sub-species coevolution in mutualistic symbiosis.</title>
        <authorList>
            <person name="Murfin K."/>
            <person name="Klassen J."/>
            <person name="Lee M."/>
            <person name="Forst S."/>
            <person name="Stock P."/>
            <person name="Goodrich-Blair H."/>
        </authorList>
    </citation>
    <scope>NUCLEOTIDE SEQUENCE [LARGE SCALE GENOMIC DNA]</scope>
    <source>
        <strain evidence="1">Intermedium</strain>
    </source>
</reference>
<evidence type="ECO:0000313" key="2">
    <source>
        <dbReference type="Proteomes" id="UP000028480"/>
    </source>
</evidence>
<dbReference type="Pfam" id="PF05638">
    <property type="entry name" value="T6SS_HCP"/>
    <property type="match status" value="1"/>
</dbReference>
<protein>
    <submittedName>
        <fullName evidence="1">Putative secretion system effector of SST VI cluster (Hcp family)</fullName>
    </submittedName>
</protein>
<organism evidence="1 2">
    <name type="scientific">Xenorhabdus bovienii str. Intermedium</name>
    <dbReference type="NCBI Taxonomy" id="1379677"/>
    <lineage>
        <taxon>Bacteria</taxon>
        <taxon>Pseudomonadati</taxon>
        <taxon>Pseudomonadota</taxon>
        <taxon>Gammaproteobacteria</taxon>
        <taxon>Enterobacterales</taxon>
        <taxon>Morganellaceae</taxon>
        <taxon>Xenorhabdus</taxon>
    </lineage>
</organism>
<dbReference type="RefSeq" id="WP_038188625.1">
    <property type="nucleotide sequence ID" value="NZ_CAWLWA010000183.1"/>
</dbReference>
<comment type="caution">
    <text evidence="1">The sequence shown here is derived from an EMBL/GenBank/DDBJ whole genome shotgun (WGS) entry which is preliminary data.</text>
</comment>
<dbReference type="AlphaFoldDB" id="A0A077QLY1"/>
<dbReference type="HOGENOM" id="CLU_1585830_0_0_6"/>
<proteinExistence type="predicted"/>
<dbReference type="InterPro" id="IPR036624">
    <property type="entry name" value="Hcp1-lik_sf"/>
</dbReference>
<accession>A0A077QLY1</accession>
<dbReference type="Proteomes" id="UP000028480">
    <property type="component" value="Unassembled WGS sequence"/>
</dbReference>
<dbReference type="Gene3D" id="2.30.110.20">
    <property type="entry name" value="Hcp1-like"/>
    <property type="match status" value="1"/>
</dbReference>
<name>A0A077QLY1_XENBV</name>
<evidence type="ECO:0000313" key="1">
    <source>
        <dbReference type="EMBL" id="CDH33331.1"/>
    </source>
</evidence>
<gene>
    <name evidence="1" type="ORF">XBI1_2590015</name>
</gene>